<reference evidence="2" key="1">
    <citation type="journal article" date="2019" name="Int. J. Syst. Evol. Microbiol.">
        <title>The Global Catalogue of Microorganisms (GCM) 10K type strain sequencing project: providing services to taxonomists for standard genome sequencing and annotation.</title>
        <authorList>
            <consortium name="The Broad Institute Genomics Platform"/>
            <consortium name="The Broad Institute Genome Sequencing Center for Infectious Disease"/>
            <person name="Wu L."/>
            <person name="Ma J."/>
        </authorList>
    </citation>
    <scope>NUCLEOTIDE SEQUENCE [LARGE SCALE GENOMIC DNA]</scope>
    <source>
        <strain evidence="2">JCM 17925</strain>
    </source>
</reference>
<protein>
    <submittedName>
        <fullName evidence="1">Uncharacterized protein</fullName>
    </submittedName>
</protein>
<gene>
    <name evidence="1" type="ORF">GCM10023187_11880</name>
</gene>
<name>A0ABP8K2D1_9BACT</name>
<evidence type="ECO:0000313" key="2">
    <source>
        <dbReference type="Proteomes" id="UP001500936"/>
    </source>
</evidence>
<proteinExistence type="predicted"/>
<keyword evidence="2" id="KW-1185">Reference proteome</keyword>
<dbReference type="EMBL" id="BAABHB010000002">
    <property type="protein sequence ID" value="GAA4399663.1"/>
    <property type="molecule type" value="Genomic_DNA"/>
</dbReference>
<comment type="caution">
    <text evidence="1">The sequence shown here is derived from an EMBL/GenBank/DDBJ whole genome shotgun (WGS) entry which is preliminary data.</text>
</comment>
<accession>A0ABP8K2D1</accession>
<organism evidence="1 2">
    <name type="scientific">Nibrella viscosa</name>
    <dbReference type="NCBI Taxonomy" id="1084524"/>
    <lineage>
        <taxon>Bacteria</taxon>
        <taxon>Pseudomonadati</taxon>
        <taxon>Bacteroidota</taxon>
        <taxon>Cytophagia</taxon>
        <taxon>Cytophagales</taxon>
        <taxon>Spirosomataceae</taxon>
        <taxon>Nibrella</taxon>
    </lineage>
</organism>
<evidence type="ECO:0000313" key="1">
    <source>
        <dbReference type="EMBL" id="GAA4399663.1"/>
    </source>
</evidence>
<dbReference type="Proteomes" id="UP001500936">
    <property type="component" value="Unassembled WGS sequence"/>
</dbReference>
<sequence>MFIQALSLSVLTDSKRKMFAPSPERAAKVFSAINEKEGWLAGERQYVMESRAKLLRHPAHQLLIVFPLGLWATAVIFDGISGCPAVEGVKN</sequence>